<keyword evidence="5" id="KW-1185">Reference proteome</keyword>
<dbReference type="SFLD" id="SFLDS00019">
    <property type="entry name" value="Glutathione_Transferase_(cytos"/>
    <property type="match status" value="1"/>
</dbReference>
<dbReference type="SFLD" id="SFLDG00358">
    <property type="entry name" value="Main_(cytGST)"/>
    <property type="match status" value="1"/>
</dbReference>
<gene>
    <name evidence="4" type="ORF">CHU93_02515</name>
</gene>
<evidence type="ECO:0000256" key="1">
    <source>
        <dbReference type="RuleBase" id="RU003494"/>
    </source>
</evidence>
<reference evidence="4 5" key="1">
    <citation type="submission" date="2017-07" db="EMBL/GenBank/DDBJ databases">
        <title>Sandarakinorhabdus cyanobacteriorum sp. nov., a novel bacterium isolated from cyanobacterial aggregates in a eutrophic lake.</title>
        <authorList>
            <person name="Cai H."/>
        </authorList>
    </citation>
    <scope>NUCLEOTIDE SEQUENCE [LARGE SCALE GENOMIC DNA]</scope>
    <source>
        <strain evidence="4 5">TH057</strain>
    </source>
</reference>
<dbReference type="Gene3D" id="3.40.30.10">
    <property type="entry name" value="Glutaredoxin"/>
    <property type="match status" value="1"/>
</dbReference>
<dbReference type="Pfam" id="PF00043">
    <property type="entry name" value="GST_C"/>
    <property type="match status" value="1"/>
</dbReference>
<evidence type="ECO:0000259" key="3">
    <source>
        <dbReference type="PROSITE" id="PS50405"/>
    </source>
</evidence>
<dbReference type="PROSITE" id="PS50404">
    <property type="entry name" value="GST_NTER"/>
    <property type="match status" value="1"/>
</dbReference>
<dbReference type="Pfam" id="PF02798">
    <property type="entry name" value="GST_N"/>
    <property type="match status" value="1"/>
</dbReference>
<sequence length="228" mass="24778">MAITLFTAPTPDGYKISIALEELGLAYQVQPLDLAKGEQKSAAFLRLNPNGKVPAIVDDGFGVMESGAILVWLAEKTGQLLPADPRARSEALQWLMLQVGGLGPMMGQANLFGHYWPEKLPAVQARYLAEVRRLLAILDARLADRPFLAGEYSIADIAHFCWARTAGWTGVDIAPFPHLTAWIDRVAARPAVQRGLKVPDVSPVKEGGDNSDFIARTRKLLGLGPREA</sequence>
<dbReference type="SFLD" id="SFLDG01151">
    <property type="entry name" value="Main.2:_Nu-like"/>
    <property type="match status" value="1"/>
</dbReference>
<evidence type="ECO:0000313" key="5">
    <source>
        <dbReference type="Proteomes" id="UP000216991"/>
    </source>
</evidence>
<dbReference type="PANTHER" id="PTHR44051">
    <property type="entry name" value="GLUTATHIONE S-TRANSFERASE-RELATED"/>
    <property type="match status" value="1"/>
</dbReference>
<evidence type="ECO:0000313" key="4">
    <source>
        <dbReference type="EMBL" id="OYQ34041.1"/>
    </source>
</evidence>
<dbReference type="OrthoDB" id="9803562at2"/>
<dbReference type="SUPFAM" id="SSF47616">
    <property type="entry name" value="GST C-terminal domain-like"/>
    <property type="match status" value="1"/>
</dbReference>
<dbReference type="RefSeq" id="WP_094472617.1">
    <property type="nucleotide sequence ID" value="NZ_NOXT01000071.1"/>
</dbReference>
<accession>A0A255YXZ4</accession>
<dbReference type="SUPFAM" id="SSF52833">
    <property type="entry name" value="Thioredoxin-like"/>
    <property type="match status" value="1"/>
</dbReference>
<dbReference type="CDD" id="cd03048">
    <property type="entry name" value="GST_N_Ure2p_like"/>
    <property type="match status" value="1"/>
</dbReference>
<dbReference type="InterPro" id="IPR040079">
    <property type="entry name" value="Glutathione_S-Trfase"/>
</dbReference>
<dbReference type="Proteomes" id="UP000216991">
    <property type="component" value="Unassembled WGS sequence"/>
</dbReference>
<organism evidence="4 5">
    <name type="scientific">Sandarakinorhabdus cyanobacteriorum</name>
    <dbReference type="NCBI Taxonomy" id="1981098"/>
    <lineage>
        <taxon>Bacteria</taxon>
        <taxon>Pseudomonadati</taxon>
        <taxon>Pseudomonadota</taxon>
        <taxon>Alphaproteobacteria</taxon>
        <taxon>Sphingomonadales</taxon>
        <taxon>Sphingosinicellaceae</taxon>
        <taxon>Sandarakinorhabdus</taxon>
    </lineage>
</organism>
<dbReference type="InterPro" id="IPR004045">
    <property type="entry name" value="Glutathione_S-Trfase_N"/>
</dbReference>
<dbReference type="InterPro" id="IPR036282">
    <property type="entry name" value="Glutathione-S-Trfase_C_sf"/>
</dbReference>
<dbReference type="EMBL" id="NOXT01000071">
    <property type="protein sequence ID" value="OYQ34041.1"/>
    <property type="molecule type" value="Genomic_DNA"/>
</dbReference>
<name>A0A255YXZ4_9SPHN</name>
<dbReference type="PANTHER" id="PTHR44051:SF8">
    <property type="entry name" value="GLUTATHIONE S-TRANSFERASE GSTA"/>
    <property type="match status" value="1"/>
</dbReference>
<feature type="domain" description="GST N-terminal" evidence="2">
    <location>
        <begin position="1"/>
        <end position="81"/>
    </location>
</feature>
<dbReference type="InterPro" id="IPR004046">
    <property type="entry name" value="GST_C"/>
</dbReference>
<protein>
    <submittedName>
        <fullName evidence="4">Glutathione S-transferase</fullName>
    </submittedName>
</protein>
<dbReference type="InterPro" id="IPR036249">
    <property type="entry name" value="Thioredoxin-like_sf"/>
</dbReference>
<comment type="similarity">
    <text evidence="1">Belongs to the GST superfamily.</text>
</comment>
<dbReference type="SFLD" id="SFLDG01150">
    <property type="entry name" value="Main.1:_Beta-like"/>
    <property type="match status" value="1"/>
</dbReference>
<dbReference type="InterPro" id="IPR010987">
    <property type="entry name" value="Glutathione-S-Trfase_C-like"/>
</dbReference>
<evidence type="ECO:0000259" key="2">
    <source>
        <dbReference type="PROSITE" id="PS50404"/>
    </source>
</evidence>
<proteinExistence type="inferred from homology"/>
<feature type="domain" description="GST C-terminal" evidence="3">
    <location>
        <begin position="84"/>
        <end position="213"/>
    </location>
</feature>
<dbReference type="Gene3D" id="1.20.1050.10">
    <property type="match status" value="1"/>
</dbReference>
<comment type="caution">
    <text evidence="4">The sequence shown here is derived from an EMBL/GenBank/DDBJ whole genome shotgun (WGS) entry which is preliminary data.</text>
</comment>
<dbReference type="AlphaFoldDB" id="A0A255YXZ4"/>
<keyword evidence="4" id="KW-0808">Transferase</keyword>
<dbReference type="PROSITE" id="PS50405">
    <property type="entry name" value="GST_CTER"/>
    <property type="match status" value="1"/>
</dbReference>
<dbReference type="GO" id="GO:0016740">
    <property type="term" value="F:transferase activity"/>
    <property type="evidence" value="ECO:0007669"/>
    <property type="project" value="UniProtKB-KW"/>
</dbReference>